<reference evidence="1 2" key="1">
    <citation type="submission" date="2015-03" db="EMBL/GenBank/DDBJ databases">
        <authorList>
            <person name="Hassan Y.I."/>
            <person name="Lepp D."/>
            <person name="Zhou T."/>
        </authorList>
    </citation>
    <scope>NUCLEOTIDE SEQUENCE [LARGE SCALE GENOMIC DNA]</scope>
    <source>
        <strain evidence="1 2">GH2-10</strain>
    </source>
</reference>
<dbReference type="Proteomes" id="UP000033514">
    <property type="component" value="Unassembled WGS sequence"/>
</dbReference>
<name>A0A0F5L2R7_9HYPH</name>
<protein>
    <submittedName>
        <fullName evidence="1">Uncharacterized protein</fullName>
    </submittedName>
</protein>
<evidence type="ECO:0000313" key="2">
    <source>
        <dbReference type="Proteomes" id="UP000033514"/>
    </source>
</evidence>
<keyword evidence="2" id="KW-1185">Reference proteome</keyword>
<dbReference type="OrthoDB" id="8432811at2"/>
<proteinExistence type="predicted"/>
<evidence type="ECO:0000313" key="1">
    <source>
        <dbReference type="EMBL" id="KKB76499.1"/>
    </source>
</evidence>
<sequence>MSTSLDTNPTSETTNAAIATDGMVSITEQVKVEPSNIASPAVSDAKAITLVDADGMLEVEKRNLSERIAPRRLEVGADATRSALRGDKLMLLGVSWLALAWIAFPGWEWAEEVKRRDINTGAIKSKHKLAFATAATFNLDPSHSDPEIAKQHGQLVDRLSLAGEGLVALIEKLPLEERNAITFDDEGAEKVVPYLKKAGGINAVAAATRADNNKTPAERNHQIALDPAKANEYLAEAGKLALLAQAKGIGDNDATVTLALAINVGDETIHVEADAGLADTVLAQALKAKAPVDPVVDTIGEILQVGRVIEEVETDKPKDHLADPKAEDTEMRDASRHVVFMPDGTMRVSAILNPDSPVVLVQTSQPVLPKWPTMPCHLQAQSRRIIEANIINPDRRKLFKMRVVEPGKTLGHCRLVFATEVAVEPRNGKVELGVLVEPLRSKQENYPLDVRHGDFAPDWEFPLDLSARQILMSFVSAIKTPGDRAVSINMNGSEAEFVFGKTSQTVDAATPTKGKVSVMARHLRPALMTIATLPLVKDSMTFAADRDGAVRIAFGTARANYAVFLPAVMANKSLSNRYFTPIKVK</sequence>
<dbReference type="PATRIC" id="fig|361041.3.peg.2808"/>
<dbReference type="RefSeq" id="WP_046144289.1">
    <property type="nucleotide sequence ID" value="NZ_LAJG01000042.1"/>
</dbReference>
<dbReference type="AlphaFoldDB" id="A0A0F5L2R7"/>
<comment type="caution">
    <text evidence="1">The sequence shown here is derived from an EMBL/GenBank/DDBJ whole genome shotgun (WGS) entry which is preliminary data.</text>
</comment>
<dbReference type="EMBL" id="LAJG01000042">
    <property type="protein sequence ID" value="KKB76499.1"/>
    <property type="molecule type" value="Genomic_DNA"/>
</dbReference>
<gene>
    <name evidence="1" type="ORF">VW35_17025</name>
</gene>
<dbReference type="STRING" id="361041.VW35_17025"/>
<accession>A0A0F5L2R7</accession>
<organism evidence="1 2">
    <name type="scientific">Devosia soli</name>
    <dbReference type="NCBI Taxonomy" id="361041"/>
    <lineage>
        <taxon>Bacteria</taxon>
        <taxon>Pseudomonadati</taxon>
        <taxon>Pseudomonadota</taxon>
        <taxon>Alphaproteobacteria</taxon>
        <taxon>Hyphomicrobiales</taxon>
        <taxon>Devosiaceae</taxon>
        <taxon>Devosia</taxon>
    </lineage>
</organism>